<comment type="caution">
    <text evidence="2">The sequence shown here is derived from an EMBL/GenBank/DDBJ whole genome shotgun (WGS) entry which is preliminary data.</text>
</comment>
<evidence type="ECO:0000313" key="2">
    <source>
        <dbReference type="EMBL" id="GFH12185.1"/>
    </source>
</evidence>
<reference evidence="2 3" key="1">
    <citation type="submission" date="2020-02" db="EMBL/GenBank/DDBJ databases">
        <title>Draft genome sequence of Haematococcus lacustris strain NIES-144.</title>
        <authorList>
            <person name="Morimoto D."/>
            <person name="Nakagawa S."/>
            <person name="Yoshida T."/>
            <person name="Sawayama S."/>
        </authorList>
    </citation>
    <scope>NUCLEOTIDE SEQUENCE [LARGE SCALE GENOMIC DNA]</scope>
    <source>
        <strain evidence="2 3">NIES-144</strain>
    </source>
</reference>
<keyword evidence="3" id="KW-1185">Reference proteome</keyword>
<gene>
    <name evidence="2" type="ORF">HaLaN_07823</name>
</gene>
<protein>
    <submittedName>
        <fullName evidence="2">Uncharacterized protein</fullName>
    </submittedName>
</protein>
<dbReference type="AlphaFoldDB" id="A0A699YSD7"/>
<feature type="compositionally biased region" description="Polar residues" evidence="1">
    <location>
        <begin position="19"/>
        <end position="29"/>
    </location>
</feature>
<accession>A0A699YSD7</accession>
<name>A0A699YSD7_HAELA</name>
<feature type="compositionally biased region" description="Low complexity" evidence="1">
    <location>
        <begin position="37"/>
        <end position="56"/>
    </location>
</feature>
<organism evidence="2 3">
    <name type="scientific">Haematococcus lacustris</name>
    <name type="common">Green alga</name>
    <name type="synonym">Haematococcus pluvialis</name>
    <dbReference type="NCBI Taxonomy" id="44745"/>
    <lineage>
        <taxon>Eukaryota</taxon>
        <taxon>Viridiplantae</taxon>
        <taxon>Chlorophyta</taxon>
        <taxon>core chlorophytes</taxon>
        <taxon>Chlorophyceae</taxon>
        <taxon>CS clade</taxon>
        <taxon>Chlamydomonadales</taxon>
        <taxon>Haematococcaceae</taxon>
        <taxon>Haematococcus</taxon>
    </lineage>
</organism>
<evidence type="ECO:0000313" key="3">
    <source>
        <dbReference type="Proteomes" id="UP000485058"/>
    </source>
</evidence>
<evidence type="ECO:0000256" key="1">
    <source>
        <dbReference type="SAM" id="MobiDB-lite"/>
    </source>
</evidence>
<sequence>MRHSCSCPVFSAAPPVQPACSTSSSTGRQQGELLPPGSSTLQLQQGQGESGGPLLSAEQSAAAAWLALTAAGHAVAVLWRWCPAPTPAPCTRAPTSPCLP</sequence>
<dbReference type="Proteomes" id="UP000485058">
    <property type="component" value="Unassembled WGS sequence"/>
</dbReference>
<proteinExistence type="predicted"/>
<dbReference type="EMBL" id="BLLF01000476">
    <property type="protein sequence ID" value="GFH12185.1"/>
    <property type="molecule type" value="Genomic_DNA"/>
</dbReference>
<feature type="region of interest" description="Disordered" evidence="1">
    <location>
        <begin position="13"/>
        <end position="56"/>
    </location>
</feature>